<dbReference type="RefSeq" id="WP_223419022.1">
    <property type="nucleotide sequence ID" value="NZ_JAIPME010000002.1"/>
</dbReference>
<dbReference type="Proteomes" id="UP000734271">
    <property type="component" value="Unassembled WGS sequence"/>
</dbReference>
<reference evidence="1 2" key="1">
    <citation type="submission" date="2021-08" db="EMBL/GenBank/DDBJ databases">
        <title>FDA dAtabase for Regulatory Grade micrObial Sequences (FDA-ARGOS): Supporting development and validation of Infectious Disease Dx tests.</title>
        <authorList>
            <person name="Sproer C."/>
            <person name="Gronow S."/>
            <person name="Severitt S."/>
            <person name="Schroder I."/>
            <person name="Tallon L."/>
            <person name="Sadzewicz L."/>
            <person name="Zhao X."/>
            <person name="Boylan J."/>
            <person name="Ott S."/>
            <person name="Bowen H."/>
            <person name="Vavikolanu K."/>
            <person name="Hazen T."/>
            <person name="Aluvathingal J."/>
            <person name="Nadendla S."/>
            <person name="Lowell S."/>
            <person name="Myers T."/>
            <person name="Yan Y."/>
            <person name="Sichtig H."/>
        </authorList>
    </citation>
    <scope>NUCLEOTIDE SEQUENCE [LARGE SCALE GENOMIC DNA]</scope>
    <source>
        <strain evidence="1 2">FDAARGOS_1460</strain>
    </source>
</reference>
<comment type="caution">
    <text evidence="1">The sequence shown here is derived from an EMBL/GenBank/DDBJ whole genome shotgun (WGS) entry which is preliminary data.</text>
</comment>
<protein>
    <submittedName>
        <fullName evidence="1">Uncharacterized protein</fullName>
    </submittedName>
</protein>
<organism evidence="1 2">
    <name type="scientific">Anaerococcus murdochii</name>
    <dbReference type="NCBI Taxonomy" id="411577"/>
    <lineage>
        <taxon>Bacteria</taxon>
        <taxon>Bacillati</taxon>
        <taxon>Bacillota</taxon>
        <taxon>Tissierellia</taxon>
        <taxon>Tissierellales</taxon>
        <taxon>Peptoniphilaceae</taxon>
        <taxon>Anaerococcus</taxon>
    </lineage>
</organism>
<keyword evidence="2" id="KW-1185">Reference proteome</keyword>
<gene>
    <name evidence="1" type="ORF">K8P03_05185</name>
</gene>
<name>A0ABS7SYV9_9FIRM</name>
<evidence type="ECO:0000313" key="2">
    <source>
        <dbReference type="Proteomes" id="UP000734271"/>
    </source>
</evidence>
<accession>A0ABS7SYV9</accession>
<proteinExistence type="predicted"/>
<evidence type="ECO:0000313" key="1">
    <source>
        <dbReference type="EMBL" id="MBZ2386692.1"/>
    </source>
</evidence>
<dbReference type="EMBL" id="JAIPME010000002">
    <property type="protein sequence ID" value="MBZ2386692.1"/>
    <property type="molecule type" value="Genomic_DNA"/>
</dbReference>
<sequence>MENNNIEKARDEMIEIVRKYKFTMGDFDQATYGVRDYFTRYAKLPEVVEDVKENSKN</sequence>